<accession>A0A3N1GT33</accession>
<evidence type="ECO:0000256" key="1">
    <source>
        <dbReference type="SAM" id="MobiDB-lite"/>
    </source>
</evidence>
<dbReference type="InterPro" id="IPR036388">
    <property type="entry name" value="WH-like_DNA-bd_sf"/>
</dbReference>
<dbReference type="Proteomes" id="UP000271683">
    <property type="component" value="Unassembled WGS sequence"/>
</dbReference>
<dbReference type="AlphaFoldDB" id="A0A3N1GT33"/>
<dbReference type="GO" id="GO:0006355">
    <property type="term" value="P:regulation of DNA-templated transcription"/>
    <property type="evidence" value="ECO:0007669"/>
    <property type="project" value="InterPro"/>
</dbReference>
<feature type="region of interest" description="Disordered" evidence="1">
    <location>
        <begin position="104"/>
        <end position="208"/>
    </location>
</feature>
<feature type="domain" description="HTH iclR-type" evidence="2">
    <location>
        <begin position="45"/>
        <end position="76"/>
    </location>
</feature>
<feature type="compositionally biased region" description="Pro residues" evidence="1">
    <location>
        <begin position="151"/>
        <end position="164"/>
    </location>
</feature>
<sequence length="236" mass="24942">MVDRWTVEKAVRASRLEPPGRHIILTLLTYVDVKTATIPERFTPSLTELKDATGYARSTVAEWLNTLEGVGWVIRDRPTVADARVRKKRTVYRLAVPAAALDSLTLPAEPPDGPVSDMPPSVSPAGGPAADGVVSPPSGPAPESPRFGSPAPGPDQRPVGPPAGPELVRHPDRVGPPAGLNQTSSSVDLVGRARSRADTDHPYIEGPNGYCAAKGCAVSERMHGIGRPADPKGPRR</sequence>
<evidence type="ECO:0000313" key="4">
    <source>
        <dbReference type="Proteomes" id="UP000271683"/>
    </source>
</evidence>
<gene>
    <name evidence="3" type="ORF">EDD30_6400</name>
</gene>
<name>A0A3N1GT33_9ACTN</name>
<organism evidence="3 4">
    <name type="scientific">Couchioplanes caeruleus</name>
    <dbReference type="NCBI Taxonomy" id="56438"/>
    <lineage>
        <taxon>Bacteria</taxon>
        <taxon>Bacillati</taxon>
        <taxon>Actinomycetota</taxon>
        <taxon>Actinomycetes</taxon>
        <taxon>Micromonosporales</taxon>
        <taxon>Micromonosporaceae</taxon>
        <taxon>Couchioplanes</taxon>
    </lineage>
</organism>
<dbReference type="Gene3D" id="1.10.10.10">
    <property type="entry name" value="Winged helix-like DNA-binding domain superfamily/Winged helix DNA-binding domain"/>
    <property type="match status" value="1"/>
</dbReference>
<feature type="compositionally biased region" description="Low complexity" evidence="1">
    <location>
        <begin position="119"/>
        <end position="136"/>
    </location>
</feature>
<dbReference type="InterPro" id="IPR005471">
    <property type="entry name" value="Tscrpt_reg_IclR_N"/>
</dbReference>
<dbReference type="EMBL" id="RJKL01000001">
    <property type="protein sequence ID" value="ROP33420.1"/>
    <property type="molecule type" value="Genomic_DNA"/>
</dbReference>
<dbReference type="GO" id="GO:0003677">
    <property type="term" value="F:DNA binding"/>
    <property type="evidence" value="ECO:0007669"/>
    <property type="project" value="InterPro"/>
</dbReference>
<evidence type="ECO:0000259" key="2">
    <source>
        <dbReference type="Pfam" id="PF09339"/>
    </source>
</evidence>
<reference evidence="3 4" key="1">
    <citation type="submission" date="2018-11" db="EMBL/GenBank/DDBJ databases">
        <title>Sequencing the genomes of 1000 actinobacteria strains.</title>
        <authorList>
            <person name="Klenk H.-P."/>
        </authorList>
    </citation>
    <scope>NUCLEOTIDE SEQUENCE [LARGE SCALE GENOMIC DNA]</scope>
    <source>
        <strain evidence="3 4">DSM 43634</strain>
    </source>
</reference>
<evidence type="ECO:0000313" key="3">
    <source>
        <dbReference type="EMBL" id="ROP33420.1"/>
    </source>
</evidence>
<proteinExistence type="predicted"/>
<dbReference type="Pfam" id="PF09339">
    <property type="entry name" value="HTH_IclR"/>
    <property type="match status" value="1"/>
</dbReference>
<dbReference type="InterPro" id="IPR036390">
    <property type="entry name" value="WH_DNA-bd_sf"/>
</dbReference>
<dbReference type="SUPFAM" id="SSF46785">
    <property type="entry name" value="Winged helix' DNA-binding domain"/>
    <property type="match status" value="1"/>
</dbReference>
<comment type="caution">
    <text evidence="3">The sequence shown here is derived from an EMBL/GenBank/DDBJ whole genome shotgun (WGS) entry which is preliminary data.</text>
</comment>
<protein>
    <submittedName>
        <fullName evidence="3">IclR-like helix-turn-helix domain-containing protein</fullName>
    </submittedName>
</protein>